<dbReference type="InterPro" id="IPR018357">
    <property type="entry name" value="Hexapep_transf_CS"/>
</dbReference>
<dbReference type="InterPro" id="IPR020573">
    <property type="entry name" value="UDP_GlcNAc_AcTrfase_non-rep"/>
</dbReference>
<dbReference type="EC" id="2.3.1.191" evidence="7"/>
<keyword evidence="4 7" id="KW-0677">Repeat</keyword>
<keyword evidence="2 7" id="KW-0441">Lipid A biosynthesis</keyword>
<dbReference type="EMBL" id="AP017470">
    <property type="protein sequence ID" value="BBB32152.1"/>
    <property type="molecule type" value="Genomic_DNA"/>
</dbReference>
<dbReference type="InterPro" id="IPR056729">
    <property type="entry name" value="GMPPB_C"/>
</dbReference>
<dbReference type="KEGG" id="thyd:TTHT_0567"/>
<dbReference type="GO" id="GO:0016410">
    <property type="term" value="F:N-acyltransferase activity"/>
    <property type="evidence" value="ECO:0007669"/>
    <property type="project" value="InterPro"/>
</dbReference>
<dbReference type="Pfam" id="PF25087">
    <property type="entry name" value="GMPPB_C"/>
    <property type="match status" value="1"/>
</dbReference>
<comment type="pathway">
    <text evidence="7">Bacterial outer membrane biogenesis; LPS lipid A biosynthesis.</text>
</comment>
<evidence type="ECO:0000256" key="1">
    <source>
        <dbReference type="ARBA" id="ARBA00022516"/>
    </source>
</evidence>
<dbReference type="InterPro" id="IPR007691">
    <property type="entry name" value="LpxD"/>
</dbReference>
<comment type="similarity">
    <text evidence="7">Belongs to the transferase hexapeptide repeat family. LpxD subfamily.</text>
</comment>
<dbReference type="NCBIfam" id="TIGR01853">
    <property type="entry name" value="lipid_A_lpxD"/>
    <property type="match status" value="1"/>
</dbReference>
<comment type="catalytic activity">
    <reaction evidence="7">
        <text>a UDP-3-O-[(3R)-3-hydroxyacyl]-alpha-D-glucosamine + a (3R)-hydroxyacyl-[ACP] = a UDP-2-N,3-O-bis[(3R)-3-hydroxyacyl]-alpha-D-glucosamine + holo-[ACP] + H(+)</text>
        <dbReference type="Rhea" id="RHEA:53836"/>
        <dbReference type="Rhea" id="RHEA-COMP:9685"/>
        <dbReference type="Rhea" id="RHEA-COMP:9945"/>
        <dbReference type="ChEBI" id="CHEBI:15378"/>
        <dbReference type="ChEBI" id="CHEBI:64479"/>
        <dbReference type="ChEBI" id="CHEBI:78827"/>
        <dbReference type="ChEBI" id="CHEBI:137740"/>
        <dbReference type="ChEBI" id="CHEBI:137748"/>
        <dbReference type="EC" id="2.3.1.191"/>
    </reaction>
</comment>
<keyword evidence="5 7" id="KW-0443">Lipid metabolism</keyword>
<evidence type="ECO:0000259" key="9">
    <source>
        <dbReference type="Pfam" id="PF25087"/>
    </source>
</evidence>
<dbReference type="HAMAP" id="MF_00523">
    <property type="entry name" value="LpxD"/>
    <property type="match status" value="1"/>
</dbReference>
<keyword evidence="11" id="KW-1185">Reference proteome</keyword>
<keyword evidence="1 7" id="KW-0444">Lipid biosynthesis</keyword>
<dbReference type="Gene3D" id="3.40.1390.10">
    <property type="entry name" value="MurE/MurF, N-terminal domain"/>
    <property type="match status" value="1"/>
</dbReference>
<dbReference type="GO" id="GO:0016020">
    <property type="term" value="C:membrane"/>
    <property type="evidence" value="ECO:0007669"/>
    <property type="project" value="GOC"/>
</dbReference>
<dbReference type="PROSITE" id="PS00101">
    <property type="entry name" value="HEXAPEP_TRANSFERASES"/>
    <property type="match status" value="1"/>
</dbReference>
<dbReference type="InterPro" id="IPR011004">
    <property type="entry name" value="Trimer_LpxA-like_sf"/>
</dbReference>
<dbReference type="Gene3D" id="2.160.10.10">
    <property type="entry name" value="Hexapeptide repeat proteins"/>
    <property type="match status" value="1"/>
</dbReference>
<evidence type="ECO:0000256" key="7">
    <source>
        <dbReference type="HAMAP-Rule" id="MF_00523"/>
    </source>
</evidence>
<dbReference type="GO" id="GO:0103118">
    <property type="term" value="F:UDP-3-O-[(3R)-3-hydroxyacyl]-glucosamine N-acyltransferase activity"/>
    <property type="evidence" value="ECO:0007669"/>
    <property type="project" value="UniProtKB-EC"/>
</dbReference>
<dbReference type="AlphaFoldDB" id="A0A7R6PL71"/>
<evidence type="ECO:0000256" key="6">
    <source>
        <dbReference type="ARBA" id="ARBA00023315"/>
    </source>
</evidence>
<dbReference type="RefSeq" id="WP_201328493.1">
    <property type="nucleotide sequence ID" value="NZ_AP017470.1"/>
</dbReference>
<evidence type="ECO:0000313" key="10">
    <source>
        <dbReference type="EMBL" id="BBB32152.1"/>
    </source>
</evidence>
<sequence length="337" mass="36521">MLQSKVFKLSELAKKFNLVLKGEDKEIREVASIESATPFSLCYIRDKSFLEKALNSNAGAIIIPEGIDADFKKPVLIAKDPYLAFIEIEKLFIEPPKIHLDLSKSFVHPDAEVGENVEIAPFCYIGAGTKIGDNVRLFPGVKILDNVEIGDNTVIYSNVTVFENCKVGKNCQIGANTSIGGDGFGFHFANGVHNKVPQIGIVRIEDNVEIGSNVAIDRATFGETVIGEGTKIDNLVQIGHNVKIGKNCILVAMVGIAGSTEIGDYTVIAGKAGITGHIKIGKGVTIGGGSVVLKSVKDGEFVVGYPAINDREWKRLQAYISKLPEMYKKLKKIKEED</sequence>
<feature type="domain" description="UDP-3-O-[3-hydroxymyristoyl] glucosamine N-acyltransferase non-repeat region" evidence="8">
    <location>
        <begin position="25"/>
        <end position="88"/>
    </location>
</feature>
<dbReference type="PANTHER" id="PTHR43378">
    <property type="entry name" value="UDP-3-O-ACYLGLUCOSAMINE N-ACYLTRANSFERASE"/>
    <property type="match status" value="1"/>
</dbReference>
<evidence type="ECO:0000256" key="3">
    <source>
        <dbReference type="ARBA" id="ARBA00022679"/>
    </source>
</evidence>
<proteinExistence type="inferred from homology"/>
<protein>
    <recommendedName>
        <fullName evidence="7">UDP-3-O-acylglucosamine N-acyltransferase</fullName>
        <ecNumber evidence="7">2.3.1.191</ecNumber>
    </recommendedName>
</protein>
<name>A0A7R6PL71_9BACT</name>
<dbReference type="NCBIfam" id="NF002060">
    <property type="entry name" value="PRK00892.1"/>
    <property type="match status" value="1"/>
</dbReference>
<dbReference type="Pfam" id="PF00132">
    <property type="entry name" value="Hexapep"/>
    <property type="match status" value="1"/>
</dbReference>
<dbReference type="Pfam" id="PF04613">
    <property type="entry name" value="LpxD"/>
    <property type="match status" value="1"/>
</dbReference>
<comment type="subunit">
    <text evidence="7">Homotrimer.</text>
</comment>
<keyword evidence="6 7" id="KW-0012">Acyltransferase</keyword>
<dbReference type="Proteomes" id="UP000595564">
    <property type="component" value="Chromosome"/>
</dbReference>
<dbReference type="PANTHER" id="PTHR43378:SF2">
    <property type="entry name" value="UDP-3-O-ACYLGLUCOSAMINE N-ACYLTRANSFERASE 1, MITOCHONDRIAL-RELATED"/>
    <property type="match status" value="1"/>
</dbReference>
<comment type="function">
    <text evidence="7">Catalyzes the N-acylation of UDP-3-O-acylglucosamine using 3-hydroxyacyl-ACP as the acyl donor. Is involved in the biosynthesis of lipid A, a phosphorylated glycolipid that anchors the lipopolysaccharide to the outer membrane of the cell.</text>
</comment>
<evidence type="ECO:0000256" key="4">
    <source>
        <dbReference type="ARBA" id="ARBA00022737"/>
    </source>
</evidence>
<keyword evidence="3 7" id="KW-0808">Transferase</keyword>
<dbReference type="GO" id="GO:0009245">
    <property type="term" value="P:lipid A biosynthetic process"/>
    <property type="evidence" value="ECO:0007669"/>
    <property type="project" value="UniProtKB-UniRule"/>
</dbReference>
<dbReference type="UniPathway" id="UPA00973"/>
<feature type="active site" description="Proton acceptor" evidence="7">
    <location>
        <position position="240"/>
    </location>
</feature>
<evidence type="ECO:0000256" key="5">
    <source>
        <dbReference type="ARBA" id="ARBA00023098"/>
    </source>
</evidence>
<dbReference type="SUPFAM" id="SSF51161">
    <property type="entry name" value="Trimeric LpxA-like enzymes"/>
    <property type="match status" value="1"/>
</dbReference>
<dbReference type="CDD" id="cd03352">
    <property type="entry name" value="LbH_LpxD"/>
    <property type="match status" value="1"/>
</dbReference>
<dbReference type="InterPro" id="IPR001451">
    <property type="entry name" value="Hexapep"/>
</dbReference>
<organism evidence="10 11">
    <name type="scientific">Thermotomaculum hydrothermale</name>
    <dbReference type="NCBI Taxonomy" id="981385"/>
    <lineage>
        <taxon>Bacteria</taxon>
        <taxon>Pseudomonadati</taxon>
        <taxon>Acidobacteriota</taxon>
        <taxon>Holophagae</taxon>
        <taxon>Thermotomaculales</taxon>
        <taxon>Thermotomaculaceae</taxon>
        <taxon>Thermotomaculum</taxon>
    </lineage>
</organism>
<gene>
    <name evidence="7 10" type="primary">lpxD</name>
    <name evidence="10" type="ORF">TTHT_0567</name>
</gene>
<evidence type="ECO:0000259" key="8">
    <source>
        <dbReference type="Pfam" id="PF04613"/>
    </source>
</evidence>
<evidence type="ECO:0000313" key="11">
    <source>
        <dbReference type="Proteomes" id="UP000595564"/>
    </source>
</evidence>
<evidence type="ECO:0000256" key="2">
    <source>
        <dbReference type="ARBA" id="ARBA00022556"/>
    </source>
</evidence>
<accession>A0A7R6PL71</accession>
<feature type="domain" description="Mannose-1-phosphate guanyltransferase C-terminal" evidence="9">
    <location>
        <begin position="105"/>
        <end position="180"/>
    </location>
</feature>
<reference evidence="10 11" key="1">
    <citation type="journal article" date="2012" name="Extremophiles">
        <title>Thermotomaculum hydrothermale gen. nov., sp. nov., a novel heterotrophic thermophile within the phylum Acidobacteria from a deep-sea hydrothermal vent chimney in the Southern Okinawa Trough.</title>
        <authorList>
            <person name="Izumi H."/>
            <person name="Nunoura T."/>
            <person name="Miyazaki M."/>
            <person name="Mino S."/>
            <person name="Toki T."/>
            <person name="Takai K."/>
            <person name="Sako Y."/>
            <person name="Sawabe T."/>
            <person name="Nakagawa S."/>
        </authorList>
    </citation>
    <scope>NUCLEOTIDE SEQUENCE [LARGE SCALE GENOMIC DNA]</scope>
    <source>
        <strain evidence="10 11">AC55</strain>
    </source>
</reference>